<evidence type="ECO:0000256" key="3">
    <source>
        <dbReference type="ARBA" id="ARBA00023295"/>
    </source>
</evidence>
<evidence type="ECO:0000256" key="2">
    <source>
        <dbReference type="ARBA" id="ARBA00022801"/>
    </source>
</evidence>
<protein>
    <submittedName>
        <fullName evidence="5">CAZy families GH32 protein</fullName>
    </submittedName>
</protein>
<comment type="similarity">
    <text evidence="1">Belongs to the glycosyl hydrolase 32 family.</text>
</comment>
<keyword evidence="3" id="KW-0326">Glycosidase</keyword>
<dbReference type="InterPro" id="IPR013148">
    <property type="entry name" value="Glyco_hydro_32_N"/>
</dbReference>
<evidence type="ECO:0000313" key="5">
    <source>
        <dbReference type="EMBL" id="AIA84276.1"/>
    </source>
</evidence>
<dbReference type="InterPro" id="IPR023296">
    <property type="entry name" value="Glyco_hydro_beta-prop_sf"/>
</dbReference>
<keyword evidence="2" id="KW-0378">Hydrolase</keyword>
<dbReference type="SUPFAM" id="SSF75005">
    <property type="entry name" value="Arabinanase/levansucrase/invertase"/>
    <property type="match status" value="1"/>
</dbReference>
<feature type="domain" description="Glycosyl hydrolase family 32 N-terminal" evidence="4">
    <location>
        <begin position="4"/>
        <end position="75"/>
    </location>
</feature>
<accession>A0A060BUT9</accession>
<proteinExistence type="inferred from homology"/>
<dbReference type="AlphaFoldDB" id="A0A060BUT9"/>
<reference evidence="5" key="1">
    <citation type="journal article" date="2013" name="Environ. Microbiol.">
        <title>Seasonally variable intestinal metagenomes of the red palm weevil (Rhynchophorus ferrugineus).</title>
        <authorList>
            <person name="Jia S."/>
            <person name="Zhang X."/>
            <person name="Zhang G."/>
            <person name="Yin A."/>
            <person name="Zhang S."/>
            <person name="Li F."/>
            <person name="Wang L."/>
            <person name="Zhao D."/>
            <person name="Yun Q."/>
            <person name="Tala"/>
            <person name="Wang J."/>
            <person name="Sun G."/>
            <person name="Baabdullah M."/>
            <person name="Yu X."/>
            <person name="Hu S."/>
            <person name="Al-Mssallem I.S."/>
            <person name="Yu J."/>
        </authorList>
    </citation>
    <scope>NUCLEOTIDE SEQUENCE</scope>
</reference>
<feature type="non-terminal residue" evidence="5">
    <location>
        <position position="76"/>
    </location>
</feature>
<sequence>MLRFYYTGHRLLNGVEGAGKRESQLMAQAHSENVERLDKLGVVIPYPSDRVDEDFRDPKVWKMDGIWYMIVGVRTL</sequence>
<evidence type="ECO:0000259" key="4">
    <source>
        <dbReference type="Pfam" id="PF00251"/>
    </source>
</evidence>
<organism evidence="5">
    <name type="scientific">uncultured Bifidobacterium sp</name>
    <dbReference type="NCBI Taxonomy" id="165187"/>
    <lineage>
        <taxon>Bacteria</taxon>
        <taxon>Bacillati</taxon>
        <taxon>Actinomycetota</taxon>
        <taxon>Actinomycetes</taxon>
        <taxon>Bifidobacteriales</taxon>
        <taxon>Bifidobacteriaceae</taxon>
        <taxon>Bifidobacterium</taxon>
        <taxon>environmental samples</taxon>
    </lineage>
</organism>
<evidence type="ECO:0000256" key="1">
    <source>
        <dbReference type="ARBA" id="ARBA00009902"/>
    </source>
</evidence>
<dbReference type="EMBL" id="KF117026">
    <property type="protein sequence ID" value="AIA84276.1"/>
    <property type="molecule type" value="Genomic_DNA"/>
</dbReference>
<dbReference type="Gene3D" id="2.115.10.20">
    <property type="entry name" value="Glycosyl hydrolase domain, family 43"/>
    <property type="match status" value="1"/>
</dbReference>
<dbReference type="GO" id="GO:0016798">
    <property type="term" value="F:hydrolase activity, acting on glycosyl bonds"/>
    <property type="evidence" value="ECO:0007669"/>
    <property type="project" value="UniProtKB-KW"/>
</dbReference>
<dbReference type="Pfam" id="PF00251">
    <property type="entry name" value="Glyco_hydro_32N"/>
    <property type="match status" value="1"/>
</dbReference>
<name>A0A060BUT9_9BIFI</name>